<name>A0ABS8D8R1_9NEIS</name>
<dbReference type="PROSITE" id="PS51833">
    <property type="entry name" value="HDOD"/>
    <property type="match status" value="1"/>
</dbReference>
<dbReference type="SUPFAM" id="SSF109604">
    <property type="entry name" value="HD-domain/PDEase-like"/>
    <property type="match status" value="1"/>
</dbReference>
<dbReference type="InterPro" id="IPR013976">
    <property type="entry name" value="HDOD"/>
</dbReference>
<evidence type="ECO:0000259" key="1">
    <source>
        <dbReference type="PROSITE" id="PS51833"/>
    </source>
</evidence>
<dbReference type="RefSeq" id="WP_227181406.1">
    <property type="nucleotide sequence ID" value="NZ_JAJBZT010000008.1"/>
</dbReference>
<dbReference type="NCBIfam" id="TIGR00277">
    <property type="entry name" value="HDIG"/>
    <property type="match status" value="1"/>
</dbReference>
<dbReference type="PANTHER" id="PTHR33525">
    <property type="match status" value="1"/>
</dbReference>
<dbReference type="Gene3D" id="1.10.3210.10">
    <property type="entry name" value="Hypothetical protein af1432"/>
    <property type="match status" value="1"/>
</dbReference>
<gene>
    <name evidence="2" type="ORF">LIN78_13695</name>
</gene>
<keyword evidence="3" id="KW-1185">Reference proteome</keyword>
<sequence>MKTIDEIIQQQQILTSSQHVIISLIQQLDKEETTLETLAHQIGNDPALSARLLKLANSSFFGMSSKVASIQSAILVLGMSTVKKLAISISLSQQAKDQKDLMHFWKDNLMIAYCAEWLAEKTGCQKEISFVAGLLHDVGTLVLFTEFPDQFVSLVHEECHGPGILAKEQSFFGFDHTELGSQLALNWHFPEPIIQAIKSHHVGEAATIGPVAGVVFCAEELVGYYTCPTAAETFSPIDQLPGDLIRFLGLDQEKMANWKNQLEVISHQVDAILME</sequence>
<dbReference type="InterPro" id="IPR006675">
    <property type="entry name" value="HDIG_dom"/>
</dbReference>
<dbReference type="Proteomes" id="UP001165395">
    <property type="component" value="Unassembled WGS sequence"/>
</dbReference>
<dbReference type="EMBL" id="JAJBZT010000008">
    <property type="protein sequence ID" value="MCB6184595.1"/>
    <property type="molecule type" value="Genomic_DNA"/>
</dbReference>
<feature type="domain" description="HDOD" evidence="1">
    <location>
        <begin position="14"/>
        <end position="203"/>
    </location>
</feature>
<organism evidence="2 3">
    <name type="scientific">Leeia speluncae</name>
    <dbReference type="NCBI Taxonomy" id="2884804"/>
    <lineage>
        <taxon>Bacteria</taxon>
        <taxon>Pseudomonadati</taxon>
        <taxon>Pseudomonadota</taxon>
        <taxon>Betaproteobacteria</taxon>
        <taxon>Neisseriales</taxon>
        <taxon>Leeiaceae</taxon>
        <taxon>Leeia</taxon>
    </lineage>
</organism>
<protein>
    <submittedName>
        <fullName evidence="2">HDOD domain-containing protein</fullName>
    </submittedName>
</protein>
<dbReference type="InterPro" id="IPR052340">
    <property type="entry name" value="RNase_Y/CdgJ"/>
</dbReference>
<reference evidence="2" key="1">
    <citation type="submission" date="2021-10" db="EMBL/GenBank/DDBJ databases">
        <title>The complete genome sequence of Leeia sp. TBRC 13508.</title>
        <authorList>
            <person name="Charoenyingcharoen P."/>
            <person name="Yukphan P."/>
        </authorList>
    </citation>
    <scope>NUCLEOTIDE SEQUENCE</scope>
    <source>
        <strain evidence="2">TBRC 13508</strain>
    </source>
</reference>
<accession>A0ABS8D8R1</accession>
<dbReference type="Pfam" id="PF08668">
    <property type="entry name" value="HDOD"/>
    <property type="match status" value="1"/>
</dbReference>
<comment type="caution">
    <text evidence="2">The sequence shown here is derived from an EMBL/GenBank/DDBJ whole genome shotgun (WGS) entry which is preliminary data.</text>
</comment>
<proteinExistence type="predicted"/>
<dbReference type="PANTHER" id="PTHR33525:SF3">
    <property type="entry name" value="RIBONUCLEASE Y"/>
    <property type="match status" value="1"/>
</dbReference>
<evidence type="ECO:0000313" key="3">
    <source>
        <dbReference type="Proteomes" id="UP001165395"/>
    </source>
</evidence>
<evidence type="ECO:0000313" key="2">
    <source>
        <dbReference type="EMBL" id="MCB6184595.1"/>
    </source>
</evidence>